<gene>
    <name evidence="4" type="primary">arsC</name>
    <name evidence="4" type="ORF">ENJ74_01670</name>
</gene>
<dbReference type="GO" id="GO:0008794">
    <property type="term" value="F:arsenate reductase (glutaredoxin) activity"/>
    <property type="evidence" value="ECO:0007669"/>
    <property type="project" value="UniProtKB-EC"/>
</dbReference>
<dbReference type="EC" id="1.20.4.1" evidence="4"/>
<dbReference type="InterPro" id="IPR006659">
    <property type="entry name" value="Arsenate_reductase"/>
</dbReference>
<organism evidence="4">
    <name type="scientific">Nitratifractor salsuginis</name>
    <dbReference type="NCBI Taxonomy" id="269261"/>
    <lineage>
        <taxon>Bacteria</taxon>
        <taxon>Pseudomonadati</taxon>
        <taxon>Campylobacterota</taxon>
        <taxon>Epsilonproteobacteria</taxon>
        <taxon>Campylobacterales</taxon>
        <taxon>Sulfurovaceae</taxon>
        <taxon>Nitratifractor</taxon>
    </lineage>
</organism>
<reference evidence="4" key="1">
    <citation type="journal article" date="2020" name="mSystems">
        <title>Genome- and Community-Level Interaction Insights into Carbon Utilization and Element Cycling Functions of Hydrothermarchaeota in Hydrothermal Sediment.</title>
        <authorList>
            <person name="Zhou Z."/>
            <person name="Liu Y."/>
            <person name="Xu W."/>
            <person name="Pan J."/>
            <person name="Luo Z.H."/>
            <person name="Li M."/>
        </authorList>
    </citation>
    <scope>NUCLEOTIDE SEQUENCE [LARGE SCALE GENOMIC DNA]</scope>
    <source>
        <strain evidence="4">HyVt-513</strain>
    </source>
</reference>
<evidence type="ECO:0000313" key="4">
    <source>
        <dbReference type="EMBL" id="HFC03557.1"/>
    </source>
</evidence>
<dbReference type="NCBIfam" id="TIGR00014">
    <property type="entry name" value="arsC"/>
    <property type="match status" value="1"/>
</dbReference>
<proteinExistence type="inferred from homology"/>
<dbReference type="Gene3D" id="3.40.30.10">
    <property type="entry name" value="Glutaredoxin"/>
    <property type="match status" value="1"/>
</dbReference>
<sequence length="116" mass="13655">MSDRIVVWHNPRCSKSRNGIKYLDEKGVEYEIRRYLDEPPTVEELKTVLKKLGMSPRELMRTKEAIYRELGLKEVTEDEKLIEAMAEHPRLIERPIVIRGEKAVVARPENRIDEIL</sequence>
<dbReference type="InterPro" id="IPR006660">
    <property type="entry name" value="Arsenate_reductase-like"/>
</dbReference>
<evidence type="ECO:0000256" key="2">
    <source>
        <dbReference type="ARBA" id="ARBA00023002"/>
    </source>
</evidence>
<dbReference type="PANTHER" id="PTHR30041:SF4">
    <property type="entry name" value="ARSENATE REDUCTASE"/>
    <property type="match status" value="1"/>
</dbReference>
<evidence type="ECO:0000256" key="3">
    <source>
        <dbReference type="PROSITE-ProRule" id="PRU01282"/>
    </source>
</evidence>
<accession>A0A7V2SIN6</accession>
<dbReference type="SUPFAM" id="SSF52833">
    <property type="entry name" value="Thioredoxin-like"/>
    <property type="match status" value="1"/>
</dbReference>
<dbReference type="PROSITE" id="PS51353">
    <property type="entry name" value="ARSC"/>
    <property type="match status" value="1"/>
</dbReference>
<dbReference type="Pfam" id="PF03960">
    <property type="entry name" value="ArsC"/>
    <property type="match status" value="1"/>
</dbReference>
<dbReference type="InterPro" id="IPR036249">
    <property type="entry name" value="Thioredoxin-like_sf"/>
</dbReference>
<keyword evidence="2 4" id="KW-0560">Oxidoreductase</keyword>
<comment type="similarity">
    <text evidence="1 3">Belongs to the ArsC family.</text>
</comment>
<dbReference type="AlphaFoldDB" id="A0A7V2SIN6"/>
<evidence type="ECO:0000256" key="1">
    <source>
        <dbReference type="ARBA" id="ARBA00007198"/>
    </source>
</evidence>
<dbReference type="EMBL" id="DRNO01000112">
    <property type="protein sequence ID" value="HFC03557.1"/>
    <property type="molecule type" value="Genomic_DNA"/>
</dbReference>
<dbReference type="CDD" id="cd03034">
    <property type="entry name" value="ArsC_ArsC"/>
    <property type="match status" value="1"/>
</dbReference>
<dbReference type="Proteomes" id="UP000885722">
    <property type="component" value="Unassembled WGS sequence"/>
</dbReference>
<name>A0A7V2SIN6_9BACT</name>
<protein>
    <submittedName>
        <fullName evidence="4">Arsenate reductase (Glutaredoxin)</fullName>
        <ecNumber evidence="4">1.20.4.1</ecNumber>
    </submittedName>
</protein>
<comment type="caution">
    <text evidence="4">The sequence shown here is derived from an EMBL/GenBank/DDBJ whole genome shotgun (WGS) entry which is preliminary data.</text>
</comment>
<dbReference type="PANTHER" id="PTHR30041">
    <property type="entry name" value="ARSENATE REDUCTASE"/>
    <property type="match status" value="1"/>
</dbReference>